<feature type="domain" description="Flagellar motor switch protein FliG C-terminal" evidence="2">
    <location>
        <begin position="24"/>
        <end position="130"/>
    </location>
</feature>
<keyword evidence="3" id="KW-0969">Cilium</keyword>
<dbReference type="GO" id="GO:0009288">
    <property type="term" value="C:bacterial-type flagellum"/>
    <property type="evidence" value="ECO:0007669"/>
    <property type="project" value="InterPro"/>
</dbReference>
<keyword evidence="3" id="KW-0966">Cell projection</keyword>
<evidence type="ECO:0000313" key="4">
    <source>
        <dbReference type="Proteomes" id="UP000061135"/>
    </source>
</evidence>
<comment type="function">
    <text evidence="1">FliG is one of three proteins (FliG, FliN, FliM) that forms the rotor-mounted switch complex (C ring), located at the base of the basal body. This complex interacts with the CheY and CheZ chemotaxis proteins, in addition to contacting components of the motor that determine the direction of flagellar rotation.</text>
</comment>
<dbReference type="InterPro" id="IPR000090">
    <property type="entry name" value="Flg_Motor_Flig"/>
</dbReference>
<reference evidence="3 4" key="1">
    <citation type="submission" date="2014-03" db="EMBL/GenBank/DDBJ databases">
        <title>Genome of Polynucleobacter strain MWH-MoK4.</title>
        <authorList>
            <person name="Hahn M.W."/>
        </authorList>
    </citation>
    <scope>NUCLEOTIDE SEQUENCE [LARGE SCALE GENOMIC DNA]</scope>
    <source>
        <strain evidence="3 4">MWH-MoK4</strain>
    </source>
</reference>
<proteinExistence type="predicted"/>
<organism evidence="3 4">
    <name type="scientific">Polynucleobacter duraquae</name>
    <dbReference type="NCBI Taxonomy" id="1835254"/>
    <lineage>
        <taxon>Bacteria</taxon>
        <taxon>Pseudomonadati</taxon>
        <taxon>Pseudomonadota</taxon>
        <taxon>Betaproteobacteria</taxon>
        <taxon>Burkholderiales</taxon>
        <taxon>Burkholderiaceae</taxon>
        <taxon>Polynucleobacter</taxon>
    </lineage>
</organism>
<dbReference type="AlphaFoldDB" id="A0A0E3UZY6"/>
<dbReference type="Pfam" id="PF01706">
    <property type="entry name" value="FliG_C"/>
    <property type="match status" value="1"/>
</dbReference>
<dbReference type="PRINTS" id="PR00954">
    <property type="entry name" value="FLGMOTORFLIG"/>
</dbReference>
<evidence type="ECO:0000259" key="2">
    <source>
        <dbReference type="Pfam" id="PF01706"/>
    </source>
</evidence>
<gene>
    <name evidence="3" type="ORF">CL55_00004810</name>
</gene>
<dbReference type="Gene3D" id="1.10.220.30">
    <property type="match status" value="1"/>
</dbReference>
<dbReference type="InterPro" id="IPR023087">
    <property type="entry name" value="Flg_Motor_Flig_C"/>
</dbReference>
<dbReference type="Proteomes" id="UP000061135">
    <property type="component" value="Chromosome"/>
</dbReference>
<keyword evidence="3" id="KW-0282">Flagellum</keyword>
<name>A0A0E3UZY6_9BURK</name>
<keyword evidence="4" id="KW-1185">Reference proteome</keyword>
<dbReference type="PANTHER" id="PTHR30534:SF0">
    <property type="entry name" value="FLAGELLAR MOTOR SWITCH PROTEIN FLIG"/>
    <property type="match status" value="1"/>
</dbReference>
<dbReference type="RefSeq" id="WP_046329711.1">
    <property type="nucleotide sequence ID" value="NZ_CP007501.1"/>
</dbReference>
<dbReference type="InterPro" id="IPR011002">
    <property type="entry name" value="FliG_a-hlx"/>
</dbReference>
<dbReference type="PANTHER" id="PTHR30534">
    <property type="entry name" value="FLAGELLAR MOTOR SWITCH PROTEIN FLIG"/>
    <property type="match status" value="1"/>
</dbReference>
<dbReference type="GO" id="GO:0006935">
    <property type="term" value="P:chemotaxis"/>
    <property type="evidence" value="ECO:0007669"/>
    <property type="project" value="InterPro"/>
</dbReference>
<dbReference type="EMBL" id="CP007501">
    <property type="protein sequence ID" value="AKD24814.1"/>
    <property type="molecule type" value="Genomic_DNA"/>
</dbReference>
<dbReference type="GO" id="GO:0003774">
    <property type="term" value="F:cytoskeletal motor activity"/>
    <property type="evidence" value="ECO:0007669"/>
    <property type="project" value="InterPro"/>
</dbReference>
<sequence length="140" mass="15679">MTVKNAADILAHLHQGQVNLGVKRIESHDAQVAQAILDHLFSFEDLVFLSDIDMQTLLLKISDKTLVICLKNVSKPLGIKILRAMTKARASSIGQDLQNSEKLRVSEIEAVHLEVLKVAYELHQAQKIILRKSAVDEKYI</sequence>
<evidence type="ECO:0000256" key="1">
    <source>
        <dbReference type="ARBA" id="ARBA00025598"/>
    </source>
</evidence>
<dbReference type="STRING" id="1835254.CL55_00004810"/>
<dbReference type="GO" id="GO:0071973">
    <property type="term" value="P:bacterial-type flagellum-dependent cell motility"/>
    <property type="evidence" value="ECO:0007669"/>
    <property type="project" value="InterPro"/>
</dbReference>
<dbReference type="SUPFAM" id="SSF48029">
    <property type="entry name" value="FliG"/>
    <property type="match status" value="1"/>
</dbReference>
<dbReference type="OrthoDB" id="9780302at2"/>
<evidence type="ECO:0000313" key="3">
    <source>
        <dbReference type="EMBL" id="AKD24814.1"/>
    </source>
</evidence>
<dbReference type="HOGENOM" id="CLU_1833363_0_0_4"/>
<protein>
    <submittedName>
        <fullName evidence="3">Flagellar motor switch protein</fullName>
    </submittedName>
</protein>
<dbReference type="KEGG" id="pdq:CL55_00004810"/>
<dbReference type="PATRIC" id="fig|576611.7.peg.485"/>
<accession>A0A0E3UZY6</accession>